<evidence type="ECO:0000259" key="8">
    <source>
        <dbReference type="Pfam" id="PF02687"/>
    </source>
</evidence>
<dbReference type="RefSeq" id="WP_137731814.1">
    <property type="nucleotide sequence ID" value="NZ_BJCL01000002.1"/>
</dbReference>
<keyword evidence="5 7" id="KW-1133">Transmembrane helix</keyword>
<dbReference type="AlphaFoldDB" id="A0A480ANX5"/>
<comment type="caution">
    <text evidence="9">The sequence shown here is derived from an EMBL/GenBank/DDBJ whole genome shotgun (WGS) entry which is preliminary data.</text>
</comment>
<feature type="transmembrane region" description="Helical" evidence="7">
    <location>
        <begin position="774"/>
        <end position="803"/>
    </location>
</feature>
<feature type="transmembrane region" description="Helical" evidence="7">
    <location>
        <begin position="729"/>
        <end position="753"/>
    </location>
</feature>
<organism evidence="9 10">
    <name type="scientific">Pseudaquabacterium pictum</name>
    <dbReference type="NCBI Taxonomy" id="2315236"/>
    <lineage>
        <taxon>Bacteria</taxon>
        <taxon>Pseudomonadati</taxon>
        <taxon>Pseudomonadota</taxon>
        <taxon>Betaproteobacteria</taxon>
        <taxon>Burkholderiales</taxon>
        <taxon>Sphaerotilaceae</taxon>
        <taxon>Pseudaquabacterium</taxon>
    </lineage>
</organism>
<feature type="transmembrane region" description="Helical" evidence="7">
    <location>
        <begin position="317"/>
        <end position="346"/>
    </location>
</feature>
<evidence type="ECO:0000313" key="9">
    <source>
        <dbReference type="EMBL" id="GCL62067.1"/>
    </source>
</evidence>
<dbReference type="GO" id="GO:0044874">
    <property type="term" value="P:lipoprotein localization to outer membrane"/>
    <property type="evidence" value="ECO:0007669"/>
    <property type="project" value="TreeGrafter"/>
</dbReference>
<dbReference type="InterPro" id="IPR003838">
    <property type="entry name" value="ABC3_permease_C"/>
</dbReference>
<feature type="transmembrane region" description="Helical" evidence="7">
    <location>
        <begin position="438"/>
        <end position="461"/>
    </location>
</feature>
<comment type="similarity">
    <text evidence="2">Belongs to the ABC-4 integral membrane protein family. LolC/E subfamily.</text>
</comment>
<dbReference type="EMBL" id="BJCL01000002">
    <property type="protein sequence ID" value="GCL62067.1"/>
    <property type="molecule type" value="Genomic_DNA"/>
</dbReference>
<dbReference type="OrthoDB" id="5291724at2"/>
<sequence>MWRHLFQLSLAEWRHHPWRHGVALLAVALGVALASSVQMINASALAEFAQAVRSVNGQPDATAAASGTEGFDDALYARLVLDAAVAQASPVLELDVRGWREGADDPAGAPVAPEPGLRQAGVALRLAGVDALTIASVAPDLLPRPDAGAADGGRSGFLSPDAAFLNPAALKALGLRTGGRLVLPTAAGPQVFTVAGTVAAAGRALVVVDIAAAQARFDRAGRLSRIDLKLQPGTDIGAWQAATALPAGVRWAQADDAVQRVSNLSRAYRVNLGVLALVALLVGGFLVYSVVSLSVAQRTPALALLGVLGLAARDRRALVLAESAVVGLAGSALGLAGGAGLAALALRLLGGDLGGGYFGGGAPALAWPPLALTACFALGTAAAVAGAWFPARQAEALSPALALKGLGGHDSGAAPVWPGLALLAAGGVLALLPPVGGLPLAAYAAVAALLAGGVVLVPAAVQALLARQGALASPVLLLALRRARFARQTASATVAGVVASLALSVAITVMVASFREAVSAWLDTALPADLYARASGSGSLADPVFLPPALVTQAATLPGVARVVATRQRPLVIDPQQPALTLLSRPLGADGSSLPMLGAVLPVPADASGLVGAFVSEPASAIHGWQPGQTITLTLPGAGPVRFFVRGIWRDYARQFGAVAIEAADDQRLTGDTRVNDLALWLAPGAAPAAVEAALQQAAGSALPLDIASTSSLRALSLKIFDRSFAVTVYLQAVAIGVGLVGVAASLSAQVLARRKEFGLLAHLGLTRRQVIALVGAEAAAWLAAGALIGLALGLAMAVVLVHVVNPQSFHWTMPLSVPVPRLAALAGAVLAAGVATALWSARRAAGRSAVLAVKEDW</sequence>
<protein>
    <recommendedName>
        <fullName evidence="8">ABC3 transporter permease C-terminal domain-containing protein</fullName>
    </recommendedName>
</protein>
<evidence type="ECO:0000256" key="5">
    <source>
        <dbReference type="ARBA" id="ARBA00022989"/>
    </source>
</evidence>
<proteinExistence type="inferred from homology"/>
<comment type="subcellular location">
    <subcellularLocation>
        <location evidence="1">Cell membrane</location>
        <topology evidence="1">Multi-pass membrane protein</topology>
    </subcellularLocation>
</comment>
<dbReference type="GO" id="GO:0098797">
    <property type="term" value="C:plasma membrane protein complex"/>
    <property type="evidence" value="ECO:0007669"/>
    <property type="project" value="TreeGrafter"/>
</dbReference>
<evidence type="ECO:0000313" key="10">
    <source>
        <dbReference type="Proteomes" id="UP000301751"/>
    </source>
</evidence>
<keyword evidence="4 7" id="KW-0812">Transmembrane</keyword>
<dbReference type="InterPro" id="IPR051447">
    <property type="entry name" value="Lipoprotein-release_system"/>
</dbReference>
<feature type="transmembrane region" description="Helical" evidence="7">
    <location>
        <begin position="272"/>
        <end position="296"/>
    </location>
</feature>
<reference evidence="10" key="1">
    <citation type="submission" date="2019-03" db="EMBL/GenBank/DDBJ databases">
        <title>Aquabacterium pictum sp.nov., the first bacteriochlorophyll a-containing freshwater bacterium in the genus Aquabacterium of the class Betaproteobacteria.</title>
        <authorList>
            <person name="Hirose S."/>
            <person name="Tank M."/>
            <person name="Hara E."/>
            <person name="Tamaki H."/>
            <person name="Takaichi S."/>
            <person name="Haruta S."/>
            <person name="Hanada S."/>
        </authorList>
    </citation>
    <scope>NUCLEOTIDE SEQUENCE [LARGE SCALE GENOMIC DNA]</scope>
    <source>
        <strain evidence="10">W35</strain>
    </source>
</reference>
<feature type="transmembrane region" description="Helical" evidence="7">
    <location>
        <begin position="412"/>
        <end position="432"/>
    </location>
</feature>
<dbReference type="PANTHER" id="PTHR30489:SF0">
    <property type="entry name" value="LIPOPROTEIN-RELEASING SYSTEM TRANSMEMBRANE PROTEIN LOLE"/>
    <property type="match status" value="1"/>
</dbReference>
<keyword evidence="3" id="KW-1003">Cell membrane</keyword>
<evidence type="ECO:0000256" key="6">
    <source>
        <dbReference type="ARBA" id="ARBA00023136"/>
    </source>
</evidence>
<evidence type="ECO:0000256" key="3">
    <source>
        <dbReference type="ARBA" id="ARBA00022475"/>
    </source>
</evidence>
<feature type="transmembrane region" description="Helical" evidence="7">
    <location>
        <begin position="366"/>
        <end position="391"/>
    </location>
</feature>
<feature type="transmembrane region" description="Helical" evidence="7">
    <location>
        <begin position="490"/>
        <end position="514"/>
    </location>
</feature>
<keyword evidence="10" id="KW-1185">Reference proteome</keyword>
<feature type="transmembrane region" description="Helical" evidence="7">
    <location>
        <begin position="823"/>
        <end position="842"/>
    </location>
</feature>
<evidence type="ECO:0000256" key="2">
    <source>
        <dbReference type="ARBA" id="ARBA00005236"/>
    </source>
</evidence>
<evidence type="ECO:0000256" key="7">
    <source>
        <dbReference type="SAM" id="Phobius"/>
    </source>
</evidence>
<dbReference type="Pfam" id="PF02687">
    <property type="entry name" value="FtsX"/>
    <property type="match status" value="2"/>
</dbReference>
<keyword evidence="6 7" id="KW-0472">Membrane</keyword>
<evidence type="ECO:0000256" key="1">
    <source>
        <dbReference type="ARBA" id="ARBA00004651"/>
    </source>
</evidence>
<dbReference type="Proteomes" id="UP000301751">
    <property type="component" value="Unassembled WGS sequence"/>
</dbReference>
<feature type="domain" description="ABC3 transporter permease C-terminal" evidence="8">
    <location>
        <begin position="734"/>
        <end position="848"/>
    </location>
</feature>
<gene>
    <name evidence="9" type="ORF">AQPW35_11480</name>
</gene>
<name>A0A480ANX5_9BURK</name>
<dbReference type="PANTHER" id="PTHR30489">
    <property type="entry name" value="LIPOPROTEIN-RELEASING SYSTEM TRANSMEMBRANE PROTEIN LOLE"/>
    <property type="match status" value="1"/>
</dbReference>
<feature type="domain" description="ABC3 transporter permease C-terminal" evidence="8">
    <location>
        <begin position="274"/>
        <end position="394"/>
    </location>
</feature>
<evidence type="ECO:0000256" key="4">
    <source>
        <dbReference type="ARBA" id="ARBA00022692"/>
    </source>
</evidence>
<accession>A0A480ANX5</accession>